<evidence type="ECO:0000313" key="2">
    <source>
        <dbReference type="Proteomes" id="UP001174136"/>
    </source>
</evidence>
<name>A0AA47MDA4_MERPO</name>
<organism evidence="1 2">
    <name type="scientific">Merluccius polli</name>
    <name type="common">Benguela hake</name>
    <name type="synonym">Merluccius cadenati</name>
    <dbReference type="NCBI Taxonomy" id="89951"/>
    <lineage>
        <taxon>Eukaryota</taxon>
        <taxon>Metazoa</taxon>
        <taxon>Chordata</taxon>
        <taxon>Craniata</taxon>
        <taxon>Vertebrata</taxon>
        <taxon>Euteleostomi</taxon>
        <taxon>Actinopterygii</taxon>
        <taxon>Neopterygii</taxon>
        <taxon>Teleostei</taxon>
        <taxon>Neoteleostei</taxon>
        <taxon>Acanthomorphata</taxon>
        <taxon>Zeiogadaria</taxon>
        <taxon>Gadariae</taxon>
        <taxon>Gadiformes</taxon>
        <taxon>Gadoidei</taxon>
        <taxon>Merlucciidae</taxon>
        <taxon>Merluccius</taxon>
    </lineage>
</organism>
<comment type="caution">
    <text evidence="1">The sequence shown here is derived from an EMBL/GenBank/DDBJ whole genome shotgun (WGS) entry which is preliminary data.</text>
</comment>
<accession>A0AA47MDA4</accession>
<reference evidence="1" key="1">
    <citation type="journal article" date="2023" name="Front. Mar. Sci.">
        <title>A new Merluccius polli reference genome to investigate the effects of global change in West African waters.</title>
        <authorList>
            <person name="Mateo J.L."/>
            <person name="Blanco-Fernandez C."/>
            <person name="Garcia-Vazquez E."/>
            <person name="Machado-Schiaffino G."/>
        </authorList>
    </citation>
    <scope>NUCLEOTIDE SEQUENCE</scope>
    <source>
        <strain evidence="1">C29</strain>
        <tissue evidence="1">Fin</tissue>
    </source>
</reference>
<proteinExistence type="predicted"/>
<dbReference type="AlphaFoldDB" id="A0AA47MDA4"/>
<evidence type="ECO:0000313" key="1">
    <source>
        <dbReference type="EMBL" id="KAK0138025.1"/>
    </source>
</evidence>
<sequence length="139" mass="15925">MLLQKQHVRIVIKWGILLKCVAPLHNRRHTARGVGFKANTENNNCLKISCQLTIQLSSAVHYMELLVDTGSSLTLQRYARLVTYSRMHVLCWDVCQLQYPEMTSLLLHFLSSTRLAPFNEESQPRFPYGSLLPPSKLTV</sequence>
<keyword evidence="2" id="KW-1185">Reference proteome</keyword>
<gene>
    <name evidence="1" type="ORF">N1851_025753</name>
</gene>
<dbReference type="Proteomes" id="UP001174136">
    <property type="component" value="Unassembled WGS sequence"/>
</dbReference>
<dbReference type="EMBL" id="JAOPHQ010004837">
    <property type="protein sequence ID" value="KAK0138025.1"/>
    <property type="molecule type" value="Genomic_DNA"/>
</dbReference>
<protein>
    <submittedName>
        <fullName evidence="1">Uncharacterized protein</fullName>
    </submittedName>
</protein>